<comment type="similarity">
    <text evidence="2">Belongs to the membrane fusion protein (MFP) (TC 8.A.1) family.</text>
</comment>
<dbReference type="AlphaFoldDB" id="E1QD82"/>
<dbReference type="InterPro" id="IPR058627">
    <property type="entry name" value="MdtA-like_C"/>
</dbReference>
<dbReference type="NCBIfam" id="TIGR01730">
    <property type="entry name" value="RND_mfp"/>
    <property type="match status" value="1"/>
</dbReference>
<dbReference type="EMBL" id="CP002085">
    <property type="protein sequence ID" value="ADK83401.1"/>
    <property type="molecule type" value="Genomic_DNA"/>
</dbReference>
<evidence type="ECO:0000256" key="2">
    <source>
        <dbReference type="ARBA" id="ARBA00009477"/>
    </source>
</evidence>
<comment type="subcellular location">
    <subcellularLocation>
        <location evidence="1">Cell envelope</location>
    </subcellularLocation>
</comment>
<dbReference type="Gene3D" id="1.10.287.470">
    <property type="entry name" value="Helix hairpin bin"/>
    <property type="match status" value="1"/>
</dbReference>
<dbReference type="GO" id="GO:0046677">
    <property type="term" value="P:response to antibiotic"/>
    <property type="evidence" value="ECO:0007669"/>
    <property type="project" value="TreeGrafter"/>
</dbReference>
<feature type="domain" description="Multidrug resistance protein MdtA-like C-terminal permuted SH3" evidence="7">
    <location>
        <begin position="296"/>
        <end position="356"/>
    </location>
</feature>
<feature type="domain" description="Multidrug resistance protein MdtA-like beta-barrel" evidence="6">
    <location>
        <begin position="206"/>
        <end position="286"/>
    </location>
</feature>
<name>E1QD82_DESB2</name>
<dbReference type="GO" id="GO:0022857">
    <property type="term" value="F:transmembrane transporter activity"/>
    <property type="evidence" value="ECO:0007669"/>
    <property type="project" value="InterPro"/>
</dbReference>
<feature type="chain" id="PRO_5003150283" evidence="4">
    <location>
        <begin position="29"/>
        <end position="371"/>
    </location>
</feature>
<dbReference type="OrthoDB" id="9772050at2"/>
<evidence type="ECO:0000256" key="4">
    <source>
        <dbReference type="SAM" id="SignalP"/>
    </source>
</evidence>
<reference evidence="8 9" key="1">
    <citation type="journal article" date="2010" name="Stand. Genomic Sci.">
        <title>Complete genome sequence of Desulfarculus baarsii type strain (2st14).</title>
        <authorList>
            <person name="Sun H."/>
            <person name="Spring S."/>
            <person name="Lapidus A."/>
            <person name="Davenport K."/>
            <person name="Del Rio T.G."/>
            <person name="Tice H."/>
            <person name="Nolan M."/>
            <person name="Copeland A."/>
            <person name="Cheng J.F."/>
            <person name="Lucas S."/>
            <person name="Tapia R."/>
            <person name="Goodwin L."/>
            <person name="Pitluck S."/>
            <person name="Ivanova N."/>
            <person name="Pagani I."/>
            <person name="Mavromatis K."/>
            <person name="Ovchinnikova G."/>
            <person name="Pati A."/>
            <person name="Chen A."/>
            <person name="Palaniappan K."/>
            <person name="Hauser L."/>
            <person name="Chang Y.J."/>
            <person name="Jeffries C.D."/>
            <person name="Detter J.C."/>
            <person name="Han C."/>
            <person name="Rohde M."/>
            <person name="Brambilla E."/>
            <person name="Goker M."/>
            <person name="Woyke T."/>
            <person name="Bristow J."/>
            <person name="Eisen J.A."/>
            <person name="Markowitz V."/>
            <person name="Hugenholtz P."/>
            <person name="Kyrpides N.C."/>
            <person name="Klenk H.P."/>
            <person name="Land M."/>
        </authorList>
    </citation>
    <scope>NUCLEOTIDE SEQUENCE [LARGE SCALE GENOMIC DNA]</scope>
    <source>
        <strain evidence="9">ATCC 33931 / DSM 2075 / LMG 7858 / VKM B-1802 / 2st14</strain>
    </source>
</reference>
<feature type="coiled-coil region" evidence="3">
    <location>
        <begin position="100"/>
        <end position="166"/>
    </location>
</feature>
<dbReference type="GO" id="GO:0005886">
    <property type="term" value="C:plasma membrane"/>
    <property type="evidence" value="ECO:0007669"/>
    <property type="project" value="TreeGrafter"/>
</dbReference>
<keyword evidence="3" id="KW-0175">Coiled coil</keyword>
<sequence>MPQTKPSRHASPCLLATILLLIVTAAQAAPPGGPPAVIVAAARQKDLQATSRHVGRVEAMQSVDLRARVQGYLERIAFREGGLVRAGQTLFVIEQASYRNQVAADRAKAAQAQAALAQAEQYLARLKSAGAGSVSAADMEQAISVQLQAKAAVAQAQANLAQAELNLGYATVKAPIAGRIGRAAYTVGNLVGPESGALARIVQVDPIRVVYSISETELPQRGRENAAQREAGRQVRLLLGQGHDYPIVGKVEFIDNEVDPATGTIAVRAVFANPEGLLTPGQFVTVNESSGPAKPVVLAPQSAVLEDQDGRHVFVVDGQNIASKRPVVTAGQSGPDWVIASGLAAGELIVVQGVQKVRPGQAVKPVADAGR</sequence>
<dbReference type="Gene3D" id="2.40.30.170">
    <property type="match status" value="1"/>
</dbReference>
<dbReference type="eggNOG" id="COG0845">
    <property type="taxonomic scope" value="Bacteria"/>
</dbReference>
<evidence type="ECO:0000313" key="9">
    <source>
        <dbReference type="Proteomes" id="UP000009047"/>
    </source>
</evidence>
<dbReference type="HOGENOM" id="CLU_018816_2_1_7"/>
<dbReference type="Pfam" id="PF25917">
    <property type="entry name" value="BSH_RND"/>
    <property type="match status" value="1"/>
</dbReference>
<dbReference type="PANTHER" id="PTHR30158">
    <property type="entry name" value="ACRA/E-RELATED COMPONENT OF DRUG EFFLUX TRANSPORTER"/>
    <property type="match status" value="1"/>
</dbReference>
<evidence type="ECO:0000313" key="8">
    <source>
        <dbReference type="EMBL" id="ADK83401.1"/>
    </source>
</evidence>
<dbReference type="STRING" id="644282.Deba_0022"/>
<dbReference type="InterPro" id="IPR006143">
    <property type="entry name" value="RND_pump_MFP"/>
</dbReference>
<keyword evidence="9" id="KW-1185">Reference proteome</keyword>
<dbReference type="GO" id="GO:0030313">
    <property type="term" value="C:cell envelope"/>
    <property type="evidence" value="ECO:0007669"/>
    <property type="project" value="UniProtKB-SubCell"/>
</dbReference>
<organism evidence="8 9">
    <name type="scientific">Desulfarculus baarsii (strain ATCC 33931 / DSM 2075 / LMG 7858 / VKM B-1802 / 2st14)</name>
    <dbReference type="NCBI Taxonomy" id="644282"/>
    <lineage>
        <taxon>Bacteria</taxon>
        <taxon>Pseudomonadati</taxon>
        <taxon>Thermodesulfobacteriota</taxon>
        <taxon>Desulfarculia</taxon>
        <taxon>Desulfarculales</taxon>
        <taxon>Desulfarculaceae</taxon>
        <taxon>Desulfarculus</taxon>
    </lineage>
</organism>
<feature type="domain" description="Multidrug resistance protein MdtA-like barrel-sandwich hybrid" evidence="5">
    <location>
        <begin position="62"/>
        <end position="192"/>
    </location>
</feature>
<evidence type="ECO:0000256" key="1">
    <source>
        <dbReference type="ARBA" id="ARBA00004196"/>
    </source>
</evidence>
<protein>
    <submittedName>
        <fullName evidence="8">Efflux transporter, RND family, MFP subunit</fullName>
    </submittedName>
</protein>
<keyword evidence="4" id="KW-0732">Signal</keyword>
<evidence type="ECO:0000256" key="3">
    <source>
        <dbReference type="SAM" id="Coils"/>
    </source>
</evidence>
<dbReference type="SUPFAM" id="SSF111369">
    <property type="entry name" value="HlyD-like secretion proteins"/>
    <property type="match status" value="1"/>
</dbReference>
<dbReference type="Gene3D" id="2.40.50.100">
    <property type="match status" value="1"/>
</dbReference>
<dbReference type="Pfam" id="PF25967">
    <property type="entry name" value="RND-MFP_C"/>
    <property type="match status" value="1"/>
</dbReference>
<dbReference type="KEGG" id="dbr:Deba_0022"/>
<dbReference type="Pfam" id="PF25944">
    <property type="entry name" value="Beta-barrel_RND"/>
    <property type="match status" value="1"/>
</dbReference>
<accession>E1QD82</accession>
<dbReference type="InterPro" id="IPR058625">
    <property type="entry name" value="MdtA-like_BSH"/>
</dbReference>
<feature type="signal peptide" evidence="4">
    <location>
        <begin position="1"/>
        <end position="28"/>
    </location>
</feature>
<evidence type="ECO:0000259" key="5">
    <source>
        <dbReference type="Pfam" id="PF25917"/>
    </source>
</evidence>
<proteinExistence type="inferred from homology"/>
<dbReference type="InterPro" id="IPR058626">
    <property type="entry name" value="MdtA-like_b-barrel"/>
</dbReference>
<gene>
    <name evidence="8" type="ordered locus">Deba_0022</name>
</gene>
<dbReference type="Proteomes" id="UP000009047">
    <property type="component" value="Chromosome"/>
</dbReference>
<evidence type="ECO:0000259" key="7">
    <source>
        <dbReference type="Pfam" id="PF25967"/>
    </source>
</evidence>
<evidence type="ECO:0000259" key="6">
    <source>
        <dbReference type="Pfam" id="PF25944"/>
    </source>
</evidence>
<dbReference type="Gene3D" id="2.40.420.20">
    <property type="match status" value="1"/>
</dbReference>